<protein>
    <recommendedName>
        <fullName evidence="4">3-beta hydroxysteroid dehydrogenase/isomerase domain-containing protein</fullName>
    </recommendedName>
</protein>
<sequence>MPIAHLVELAYKLLGPHGMKVTQLTPSRVRLLSCSRTFDSSKAKDLLGYAPVVPLQEGIKRTIDSFSHLTAQNQPKKEVNDTVQWKKQTLIAIVILITLYINFVATTGYSAIPIAILVALIIFFWRFFGSKKSD</sequence>
<keyword evidence="1" id="KW-1133">Transmembrane helix</keyword>
<dbReference type="EMBL" id="JAGKQM010000018">
    <property type="protein sequence ID" value="KAH0862398.1"/>
    <property type="molecule type" value="Genomic_DNA"/>
</dbReference>
<dbReference type="Gene3D" id="3.40.50.720">
    <property type="entry name" value="NAD(P)-binding Rossmann-like Domain"/>
    <property type="match status" value="1"/>
</dbReference>
<keyword evidence="1" id="KW-0472">Membrane</keyword>
<keyword evidence="1" id="KW-0812">Transmembrane</keyword>
<proteinExistence type="predicted"/>
<evidence type="ECO:0008006" key="4">
    <source>
        <dbReference type="Google" id="ProtNLM"/>
    </source>
</evidence>
<name>A0ABQ7Y2I3_BRANA</name>
<keyword evidence="3" id="KW-1185">Reference proteome</keyword>
<dbReference type="Proteomes" id="UP000824890">
    <property type="component" value="Unassembled WGS sequence"/>
</dbReference>
<dbReference type="SUPFAM" id="SSF51735">
    <property type="entry name" value="NAD(P)-binding Rossmann-fold domains"/>
    <property type="match status" value="1"/>
</dbReference>
<feature type="transmembrane region" description="Helical" evidence="1">
    <location>
        <begin position="111"/>
        <end position="128"/>
    </location>
</feature>
<gene>
    <name evidence="2" type="ORF">HID58_079609</name>
</gene>
<reference evidence="2 3" key="1">
    <citation type="submission" date="2021-05" db="EMBL/GenBank/DDBJ databases">
        <title>Genome Assembly of Synthetic Allotetraploid Brassica napus Reveals Homoeologous Exchanges between Subgenomes.</title>
        <authorList>
            <person name="Davis J.T."/>
        </authorList>
    </citation>
    <scope>NUCLEOTIDE SEQUENCE [LARGE SCALE GENOMIC DNA]</scope>
    <source>
        <strain evidence="3">cv. Da-Ae</strain>
        <tissue evidence="2">Seedling</tissue>
    </source>
</reference>
<dbReference type="InterPro" id="IPR036291">
    <property type="entry name" value="NAD(P)-bd_dom_sf"/>
</dbReference>
<accession>A0ABQ7Y2I3</accession>
<evidence type="ECO:0000256" key="1">
    <source>
        <dbReference type="SAM" id="Phobius"/>
    </source>
</evidence>
<comment type="caution">
    <text evidence="2">The sequence shown here is derived from an EMBL/GenBank/DDBJ whole genome shotgun (WGS) entry which is preliminary data.</text>
</comment>
<evidence type="ECO:0000313" key="2">
    <source>
        <dbReference type="EMBL" id="KAH0862398.1"/>
    </source>
</evidence>
<organism evidence="2 3">
    <name type="scientific">Brassica napus</name>
    <name type="common">Rape</name>
    <dbReference type="NCBI Taxonomy" id="3708"/>
    <lineage>
        <taxon>Eukaryota</taxon>
        <taxon>Viridiplantae</taxon>
        <taxon>Streptophyta</taxon>
        <taxon>Embryophyta</taxon>
        <taxon>Tracheophyta</taxon>
        <taxon>Spermatophyta</taxon>
        <taxon>Magnoliopsida</taxon>
        <taxon>eudicotyledons</taxon>
        <taxon>Gunneridae</taxon>
        <taxon>Pentapetalae</taxon>
        <taxon>rosids</taxon>
        <taxon>malvids</taxon>
        <taxon>Brassicales</taxon>
        <taxon>Brassicaceae</taxon>
        <taxon>Brassiceae</taxon>
        <taxon>Brassica</taxon>
    </lineage>
</organism>
<evidence type="ECO:0000313" key="3">
    <source>
        <dbReference type="Proteomes" id="UP000824890"/>
    </source>
</evidence>
<feature type="transmembrane region" description="Helical" evidence="1">
    <location>
        <begin position="89"/>
        <end position="105"/>
    </location>
</feature>